<dbReference type="AlphaFoldDB" id="A0A7X0DLP7"/>
<sequence>MLTPSSPPPVLPPPPPSLAPKSRPRPPGGRPPAPPRVRLPSAALLRRLGLPPELLLPGLMRQAARQARQRPPKG</sequence>
<accession>A0A7X0DLP7</accession>
<evidence type="ECO:0000256" key="1">
    <source>
        <dbReference type="SAM" id="MobiDB-lite"/>
    </source>
</evidence>
<dbReference type="Proteomes" id="UP000544872">
    <property type="component" value="Unassembled WGS sequence"/>
</dbReference>
<feature type="compositionally biased region" description="Pro residues" evidence="1">
    <location>
        <begin position="1"/>
        <end position="18"/>
    </location>
</feature>
<name>A0A7X0DLP7_NOVIT</name>
<gene>
    <name evidence="2" type="ORF">FHS48_001596</name>
</gene>
<keyword evidence="3" id="KW-1185">Reference proteome</keyword>
<reference evidence="2 3" key="1">
    <citation type="submission" date="2020-08" db="EMBL/GenBank/DDBJ databases">
        <title>Genomic Encyclopedia of Type Strains, Phase IV (KMG-IV): sequencing the most valuable type-strain genomes for metagenomic binning, comparative biology and taxonomic classification.</title>
        <authorList>
            <person name="Goeker M."/>
        </authorList>
    </citation>
    <scope>NUCLEOTIDE SEQUENCE [LARGE SCALE GENOMIC DNA]</scope>
    <source>
        <strain evidence="2 3">DSM 11590</strain>
    </source>
</reference>
<feature type="region of interest" description="Disordered" evidence="1">
    <location>
        <begin position="1"/>
        <end position="38"/>
    </location>
</feature>
<comment type="caution">
    <text evidence="2">The sequence shown here is derived from an EMBL/GenBank/DDBJ whole genome shotgun (WGS) entry which is preliminary data.</text>
</comment>
<evidence type="ECO:0000313" key="2">
    <source>
        <dbReference type="EMBL" id="MBB6210181.1"/>
    </source>
</evidence>
<dbReference type="EMBL" id="JACIIX010000005">
    <property type="protein sequence ID" value="MBB6210181.1"/>
    <property type="molecule type" value="Genomic_DNA"/>
</dbReference>
<evidence type="ECO:0000313" key="3">
    <source>
        <dbReference type="Proteomes" id="UP000544872"/>
    </source>
</evidence>
<proteinExistence type="predicted"/>
<feature type="compositionally biased region" description="Pro residues" evidence="1">
    <location>
        <begin position="25"/>
        <end position="37"/>
    </location>
</feature>
<protein>
    <submittedName>
        <fullName evidence="2">Uncharacterized protein</fullName>
    </submittedName>
</protein>
<organism evidence="2 3">
    <name type="scientific">Novispirillum itersonii</name>
    <name type="common">Aquaspirillum itersonii</name>
    <dbReference type="NCBI Taxonomy" id="189"/>
    <lineage>
        <taxon>Bacteria</taxon>
        <taxon>Pseudomonadati</taxon>
        <taxon>Pseudomonadota</taxon>
        <taxon>Alphaproteobacteria</taxon>
        <taxon>Rhodospirillales</taxon>
        <taxon>Novispirillaceae</taxon>
        <taxon>Novispirillum</taxon>
    </lineage>
</organism>